<keyword evidence="2" id="KW-0433">Leucine-rich repeat</keyword>
<organism evidence="8 9">
    <name type="scientific">Sinanodonta woodiana</name>
    <name type="common">Chinese pond mussel</name>
    <name type="synonym">Anodonta woodiana</name>
    <dbReference type="NCBI Taxonomy" id="1069815"/>
    <lineage>
        <taxon>Eukaryota</taxon>
        <taxon>Metazoa</taxon>
        <taxon>Spiralia</taxon>
        <taxon>Lophotrochozoa</taxon>
        <taxon>Mollusca</taxon>
        <taxon>Bivalvia</taxon>
        <taxon>Autobranchia</taxon>
        <taxon>Heteroconchia</taxon>
        <taxon>Palaeoheterodonta</taxon>
        <taxon>Unionida</taxon>
        <taxon>Unionoidea</taxon>
        <taxon>Unionidae</taxon>
        <taxon>Unioninae</taxon>
        <taxon>Sinanodonta</taxon>
    </lineage>
</organism>
<dbReference type="PANTHER" id="PTHR24373">
    <property type="entry name" value="SLIT RELATED LEUCINE-RICH REPEAT NEURONAL PROTEIN"/>
    <property type="match status" value="1"/>
</dbReference>
<dbReference type="PROSITE" id="PS50104">
    <property type="entry name" value="TIR"/>
    <property type="match status" value="1"/>
</dbReference>
<proteinExistence type="inferred from homology"/>
<feature type="signal peptide" evidence="6">
    <location>
        <begin position="1"/>
        <end position="23"/>
    </location>
</feature>
<dbReference type="InterPro" id="IPR035897">
    <property type="entry name" value="Toll_tir_struct_dom_sf"/>
</dbReference>
<evidence type="ECO:0000256" key="3">
    <source>
        <dbReference type="ARBA" id="ARBA00022729"/>
    </source>
</evidence>
<dbReference type="Gene3D" id="3.40.50.10140">
    <property type="entry name" value="Toll/interleukin-1 receptor homology (TIR) domain"/>
    <property type="match status" value="1"/>
</dbReference>
<reference evidence="8 9" key="1">
    <citation type="submission" date="2024-11" db="EMBL/GenBank/DDBJ databases">
        <title>Chromosome-level genome assembly of the freshwater bivalve Anodonta woodiana.</title>
        <authorList>
            <person name="Chen X."/>
        </authorList>
    </citation>
    <scope>NUCLEOTIDE SEQUENCE [LARGE SCALE GENOMIC DNA]</scope>
    <source>
        <strain evidence="8">MN2024</strain>
        <tissue evidence="8">Gills</tissue>
    </source>
</reference>
<feature type="domain" description="TIR" evidence="7">
    <location>
        <begin position="1032"/>
        <end position="1166"/>
    </location>
</feature>
<sequence length="1204" mass="137355">MKKLTISLCVILLLMFSTGRSVGKRVFRVPLGNDTFQTFSYESEPYSECIYNKPADTLYCMDLSYRYSQVTSVWTKNASSILYVSVNCLSQSSFQYMKHTCFCKNASTAANRQLSRDEDEYWFCHMNYIDREVFIPLTAVQVIDLSNNKIVAIQANSFILLDSLTYIDLSQNPLTSFIRGTFCDVLNLRFLFLRNLLLTSFPSNAFSCGTRGTNISVLDLSQCKISDMEDGSLLSLNELTLLNLSRNMLTNITKSQFQGAENLRKLDLSYNQLEHIFEDFCEIFPRIILVLLQGNRFKAFDFMQISNCQYITEIDLSSNQLLTVSNGVALLRNLRILNLASNNLVNITLGSFANSSIEILNLSMNTIDYLRQDTLQGMVKLKYLNLSYNSLDVHDNFHDVFSRARSLESLDLSFNNLTNLAAESFVFLQNLTRLNISYNQISNISEPSFKGLSSLLYLDLSGNRLTYLPSDSFRDMNSLKHMDLSNNMIESTEGIGYWPPLVSLKMNNNRLKAMPVQLNGSRVTELYFHFNNITKLKETSFDNMKNLLYLDISNNNLQLIDNGTFQSCGSLRILTMRNNRITTPLTGSTFRGLNNLVFLDVAQNEISVVSGIITEDFLVNVEKIDLSHNAFKTIDTPLKFGIGNSSLKELYLQDCRISQISQTAFAGLKKLQTVNLERNEIQVFQPFVTDIDVTFLLFGNPLLCSCEMSWIADSYTRVSGRNISTQRFRVSDCEVLIHNFTAQPHYLEKRMFLCAVKENCDNSCACFKSDNDGPIDIVICRGDLVSAPNVLPDTAKQVYLDGNSFERENSLNTIFELEDSEAEQLYLNNSNIRTLSTKLFLGFFKLRILNLENNMLRTLQATLFNYQTELRELYIGYNYIGNIPVNLFKTLLRLEVLDLKGNRLVNIEATVVSQLSNISTLKYLFFSENQWKCDCLNLDFKKFVMQLQNKVVDRRRMICNTGRVFGTVLPEEFQCQSSDGPNVAKIAIATVLSLLTFAIINAVVIYYRREVCAILYKFLGIRICQRVFESDKPYDALIVYDVQDQRVSQYTEEYLLPKLKSGKWPYSIVTSTDQTSNLDDTKKAMEESKTSLFVISDGFLNNTFCSLIFDMAVDHSIVNKKHKLILLVFGDLDLSLLNQKLLKMFKKGDYITARSRVAWIRLVYELPEPSKCNNAARDADQGSESDVIIFSNLSEEVDDNTNHI</sequence>
<gene>
    <name evidence="8" type="ORF">ACJMK2_025149</name>
</gene>
<evidence type="ECO:0000256" key="2">
    <source>
        <dbReference type="ARBA" id="ARBA00022614"/>
    </source>
</evidence>
<feature type="chain" id="PRO_5044860762" description="TIR domain-containing protein" evidence="6">
    <location>
        <begin position="24"/>
        <end position="1204"/>
    </location>
</feature>
<dbReference type="PRINTS" id="PR00019">
    <property type="entry name" value="LEURICHRPT"/>
</dbReference>
<dbReference type="SMART" id="SM00369">
    <property type="entry name" value="LRR_TYP"/>
    <property type="match status" value="22"/>
</dbReference>
<keyword evidence="5" id="KW-0472">Membrane</keyword>
<feature type="transmembrane region" description="Helical" evidence="5">
    <location>
        <begin position="986"/>
        <end position="1007"/>
    </location>
</feature>
<evidence type="ECO:0000313" key="9">
    <source>
        <dbReference type="Proteomes" id="UP001634394"/>
    </source>
</evidence>
<accession>A0ABD3XFK8</accession>
<evidence type="ECO:0000256" key="5">
    <source>
        <dbReference type="SAM" id="Phobius"/>
    </source>
</evidence>
<dbReference type="SMART" id="SM00365">
    <property type="entry name" value="LRR_SD22"/>
    <property type="match status" value="12"/>
</dbReference>
<dbReference type="Gene3D" id="3.80.10.10">
    <property type="entry name" value="Ribonuclease Inhibitor"/>
    <property type="match status" value="7"/>
</dbReference>
<comment type="caution">
    <text evidence="8">The sequence shown here is derived from an EMBL/GenBank/DDBJ whole genome shotgun (WGS) entry which is preliminary data.</text>
</comment>
<dbReference type="SUPFAM" id="SSF52200">
    <property type="entry name" value="Toll/Interleukin receptor TIR domain"/>
    <property type="match status" value="1"/>
</dbReference>
<keyword evidence="5" id="KW-0812">Transmembrane</keyword>
<dbReference type="Proteomes" id="UP001634394">
    <property type="component" value="Unassembled WGS sequence"/>
</dbReference>
<keyword evidence="9" id="KW-1185">Reference proteome</keyword>
<dbReference type="InterPro" id="IPR032675">
    <property type="entry name" value="LRR_dom_sf"/>
</dbReference>
<protein>
    <recommendedName>
        <fullName evidence="7">TIR domain-containing protein</fullName>
    </recommendedName>
</protein>
<dbReference type="PROSITE" id="PS51450">
    <property type="entry name" value="LRR"/>
    <property type="match status" value="8"/>
</dbReference>
<dbReference type="InterPro" id="IPR001611">
    <property type="entry name" value="Leu-rich_rpt"/>
</dbReference>
<keyword evidence="4" id="KW-0677">Repeat</keyword>
<keyword evidence="5" id="KW-1133">Transmembrane helix</keyword>
<dbReference type="SUPFAM" id="SSF52058">
    <property type="entry name" value="L domain-like"/>
    <property type="match status" value="2"/>
</dbReference>
<dbReference type="InterPro" id="IPR000157">
    <property type="entry name" value="TIR_dom"/>
</dbReference>
<evidence type="ECO:0000256" key="6">
    <source>
        <dbReference type="SAM" id="SignalP"/>
    </source>
</evidence>
<dbReference type="PANTHER" id="PTHR24373:SF275">
    <property type="entry name" value="TIR DOMAIN-CONTAINING PROTEIN"/>
    <property type="match status" value="1"/>
</dbReference>
<evidence type="ECO:0000256" key="4">
    <source>
        <dbReference type="ARBA" id="ARBA00022737"/>
    </source>
</evidence>
<dbReference type="EMBL" id="JBJQND010000002">
    <property type="protein sequence ID" value="KAL3885051.1"/>
    <property type="molecule type" value="Genomic_DNA"/>
</dbReference>
<dbReference type="FunFam" id="3.80.10.10:FF:001164">
    <property type="entry name" value="GH01279p"/>
    <property type="match status" value="1"/>
</dbReference>
<dbReference type="Pfam" id="PF13855">
    <property type="entry name" value="LRR_8"/>
    <property type="match status" value="7"/>
</dbReference>
<dbReference type="SUPFAM" id="SSF52047">
    <property type="entry name" value="RNI-like"/>
    <property type="match status" value="1"/>
</dbReference>
<evidence type="ECO:0000259" key="7">
    <source>
        <dbReference type="PROSITE" id="PS50104"/>
    </source>
</evidence>
<dbReference type="SMART" id="SM00364">
    <property type="entry name" value="LRR_BAC"/>
    <property type="match status" value="6"/>
</dbReference>
<comment type="similarity">
    <text evidence="1">Belongs to the Toll-like receptor family.</text>
</comment>
<dbReference type="InterPro" id="IPR050328">
    <property type="entry name" value="Dev_Immune_Receptor"/>
</dbReference>
<evidence type="ECO:0000313" key="8">
    <source>
        <dbReference type="EMBL" id="KAL3885051.1"/>
    </source>
</evidence>
<evidence type="ECO:0000256" key="1">
    <source>
        <dbReference type="ARBA" id="ARBA00009634"/>
    </source>
</evidence>
<dbReference type="InterPro" id="IPR003591">
    <property type="entry name" value="Leu-rich_rpt_typical-subtyp"/>
</dbReference>
<name>A0ABD3XFK8_SINWO</name>
<dbReference type="AlphaFoldDB" id="A0ABD3XFK8"/>
<keyword evidence="3 6" id="KW-0732">Signal</keyword>